<evidence type="ECO:0000313" key="1">
    <source>
        <dbReference type="EMBL" id="GAU39234.1"/>
    </source>
</evidence>
<dbReference type="PANTHER" id="PTHR33825:SF5">
    <property type="entry name" value="TRANSMEMBRANE PROTEIN"/>
    <property type="match status" value="1"/>
</dbReference>
<reference evidence="2" key="1">
    <citation type="journal article" date="2017" name="Front. Plant Sci.">
        <title>Climate Clever Clovers: New Paradigm to Reduce the Environmental Footprint of Ruminants by Breeding Low Methanogenic Forages Utilizing Haplotype Variation.</title>
        <authorList>
            <person name="Kaur P."/>
            <person name="Appels R."/>
            <person name="Bayer P.E."/>
            <person name="Keeble-Gagnere G."/>
            <person name="Wang J."/>
            <person name="Hirakawa H."/>
            <person name="Shirasawa K."/>
            <person name="Vercoe P."/>
            <person name="Stefanova K."/>
            <person name="Durmic Z."/>
            <person name="Nichols P."/>
            <person name="Revell C."/>
            <person name="Isobe S.N."/>
            <person name="Edwards D."/>
            <person name="Erskine W."/>
        </authorList>
    </citation>
    <scope>NUCLEOTIDE SEQUENCE [LARGE SCALE GENOMIC DNA]</scope>
    <source>
        <strain evidence="2">cv. Daliak</strain>
    </source>
</reference>
<name>A0A2Z6N305_TRISU</name>
<proteinExistence type="predicted"/>
<accession>A0A2Z6N305</accession>
<keyword evidence="2" id="KW-1185">Reference proteome</keyword>
<evidence type="ECO:0000313" key="2">
    <source>
        <dbReference type="Proteomes" id="UP000242715"/>
    </source>
</evidence>
<dbReference type="OrthoDB" id="1923031at2759"/>
<sequence>MLSSLRFQPLNHSTVSLRFNNPFPTTTNNSHSQRTLSFTTKPLALPKSLSSFTTHSSQPSSHYISTVGSSSSINLPHWNLTQRHLTLLQILAVVTSICTTWLFCSAIPTLLAFKRAAESLEKLMDTAREELPDTMAAIRLSGMEISDLTNELSDLGQEITQGVKSSTRVVRSAEERLRRLTTMMPSSSSSSSGTFIMRYNVADMAAIAIVMLSSSLQGMEYVPKTEPDSGALAVARTARGVKESIIKGRGMLKMFFSLAQFPSFALKFITGRGKR</sequence>
<protein>
    <submittedName>
        <fullName evidence="1">Uncharacterized protein</fullName>
    </submittedName>
</protein>
<dbReference type="Proteomes" id="UP000242715">
    <property type="component" value="Unassembled WGS sequence"/>
</dbReference>
<organism evidence="1 2">
    <name type="scientific">Trifolium subterraneum</name>
    <name type="common">Subterranean clover</name>
    <dbReference type="NCBI Taxonomy" id="3900"/>
    <lineage>
        <taxon>Eukaryota</taxon>
        <taxon>Viridiplantae</taxon>
        <taxon>Streptophyta</taxon>
        <taxon>Embryophyta</taxon>
        <taxon>Tracheophyta</taxon>
        <taxon>Spermatophyta</taxon>
        <taxon>Magnoliopsida</taxon>
        <taxon>eudicotyledons</taxon>
        <taxon>Gunneridae</taxon>
        <taxon>Pentapetalae</taxon>
        <taxon>rosids</taxon>
        <taxon>fabids</taxon>
        <taxon>Fabales</taxon>
        <taxon>Fabaceae</taxon>
        <taxon>Papilionoideae</taxon>
        <taxon>50 kb inversion clade</taxon>
        <taxon>NPAAA clade</taxon>
        <taxon>Hologalegina</taxon>
        <taxon>IRL clade</taxon>
        <taxon>Trifolieae</taxon>
        <taxon>Trifolium</taxon>
    </lineage>
</organism>
<gene>
    <name evidence="1" type="ORF">TSUD_396810</name>
</gene>
<dbReference type="PANTHER" id="PTHR33825">
    <property type="entry name" value="CHITINASE-LIKE PROTEIN"/>
    <property type="match status" value="1"/>
</dbReference>
<dbReference type="EMBL" id="DF973751">
    <property type="protein sequence ID" value="GAU39234.1"/>
    <property type="molecule type" value="Genomic_DNA"/>
</dbReference>
<dbReference type="AlphaFoldDB" id="A0A2Z6N305"/>